<proteinExistence type="predicted"/>
<evidence type="ECO:0000259" key="1">
    <source>
        <dbReference type="Pfam" id="PF08241"/>
    </source>
</evidence>
<sequence length="273" mass="31091">MEHTSAEKRYIHGYQEVEQERLREQALVIEKPIYDALDFSSVTHILEIGSGVGAQTEVLFRRFPHLQITGVEYEAKQIQKAEWNMQRLGVGSDKVRFIQQDAQDLDLPQQYDGAFICWVLEHVEEPLKVLTSMKPFLKAGALVSITEVFNASFYTYPLIPAVMHYWKVYNEFQISLGGNPHVGAQLGNLLDQAGYKNIQLRADGFHLDRRDPIQKDRVFEYWKNLMSSGAPLLIDAGVLKAEDVLAMQEGLEQLKASEDSVFYYSFIQASATV</sequence>
<dbReference type="PANTHER" id="PTHR43861:SF1">
    <property type="entry name" value="TRANS-ACONITATE 2-METHYLTRANSFERASE"/>
    <property type="match status" value="1"/>
</dbReference>
<keyword evidence="2" id="KW-0489">Methyltransferase</keyword>
<dbReference type="CDD" id="cd02440">
    <property type="entry name" value="AdoMet_MTases"/>
    <property type="match status" value="1"/>
</dbReference>
<keyword evidence="3" id="KW-1185">Reference proteome</keyword>
<gene>
    <name evidence="2" type="ORF">GCM10008106_30200</name>
</gene>
<dbReference type="Gene3D" id="3.40.50.150">
    <property type="entry name" value="Vaccinia Virus protein VP39"/>
    <property type="match status" value="1"/>
</dbReference>
<dbReference type="EMBL" id="BMYF01000020">
    <property type="protein sequence ID" value="GHB47207.1"/>
    <property type="molecule type" value="Genomic_DNA"/>
</dbReference>
<accession>A0A8J3CZK8</accession>
<dbReference type="Proteomes" id="UP000642809">
    <property type="component" value="Unassembled WGS sequence"/>
</dbReference>
<dbReference type="InterPro" id="IPR029063">
    <property type="entry name" value="SAM-dependent_MTases_sf"/>
</dbReference>
<dbReference type="GO" id="GO:0032259">
    <property type="term" value="P:methylation"/>
    <property type="evidence" value="ECO:0007669"/>
    <property type="project" value="UniProtKB-KW"/>
</dbReference>
<feature type="domain" description="Methyltransferase type 11" evidence="1">
    <location>
        <begin position="46"/>
        <end position="143"/>
    </location>
</feature>
<dbReference type="SUPFAM" id="SSF53335">
    <property type="entry name" value="S-adenosyl-L-methionine-dependent methyltransferases"/>
    <property type="match status" value="1"/>
</dbReference>
<dbReference type="InterPro" id="IPR013216">
    <property type="entry name" value="Methyltransf_11"/>
</dbReference>
<reference evidence="2" key="1">
    <citation type="journal article" date="2014" name="Int. J. Syst. Evol. Microbiol.">
        <title>Complete genome sequence of Corynebacterium casei LMG S-19264T (=DSM 44701T), isolated from a smear-ripened cheese.</title>
        <authorList>
            <consortium name="US DOE Joint Genome Institute (JGI-PGF)"/>
            <person name="Walter F."/>
            <person name="Albersmeier A."/>
            <person name="Kalinowski J."/>
            <person name="Ruckert C."/>
        </authorList>
    </citation>
    <scope>NUCLEOTIDE SEQUENCE</scope>
    <source>
        <strain evidence="2">KCTC 23224</strain>
    </source>
</reference>
<keyword evidence="2" id="KW-0808">Transferase</keyword>
<dbReference type="RefSeq" id="WP_189584522.1">
    <property type="nucleotide sequence ID" value="NZ_BMYF01000020.1"/>
</dbReference>
<organism evidence="2 3">
    <name type="scientific">Mongoliitalea lutea</name>
    <dbReference type="NCBI Taxonomy" id="849756"/>
    <lineage>
        <taxon>Bacteria</taxon>
        <taxon>Pseudomonadati</taxon>
        <taxon>Bacteroidota</taxon>
        <taxon>Cytophagia</taxon>
        <taxon>Cytophagales</taxon>
        <taxon>Cyclobacteriaceae</taxon>
        <taxon>Mongoliitalea</taxon>
    </lineage>
</organism>
<dbReference type="AlphaFoldDB" id="A0A8J3CZK8"/>
<name>A0A8J3CZK8_9BACT</name>
<dbReference type="PANTHER" id="PTHR43861">
    <property type="entry name" value="TRANS-ACONITATE 2-METHYLTRANSFERASE-RELATED"/>
    <property type="match status" value="1"/>
</dbReference>
<reference evidence="2" key="2">
    <citation type="submission" date="2020-09" db="EMBL/GenBank/DDBJ databases">
        <authorList>
            <person name="Sun Q."/>
            <person name="Kim S."/>
        </authorList>
    </citation>
    <scope>NUCLEOTIDE SEQUENCE</scope>
    <source>
        <strain evidence="2">KCTC 23224</strain>
    </source>
</reference>
<dbReference type="GO" id="GO:0008757">
    <property type="term" value="F:S-adenosylmethionine-dependent methyltransferase activity"/>
    <property type="evidence" value="ECO:0007669"/>
    <property type="project" value="InterPro"/>
</dbReference>
<comment type="caution">
    <text evidence="2">The sequence shown here is derived from an EMBL/GenBank/DDBJ whole genome shotgun (WGS) entry which is preliminary data.</text>
</comment>
<dbReference type="Pfam" id="PF08241">
    <property type="entry name" value="Methyltransf_11"/>
    <property type="match status" value="1"/>
</dbReference>
<protein>
    <submittedName>
        <fullName evidence="2">SAM-dependent methyltransferase</fullName>
    </submittedName>
</protein>
<evidence type="ECO:0000313" key="2">
    <source>
        <dbReference type="EMBL" id="GHB47207.1"/>
    </source>
</evidence>
<evidence type="ECO:0000313" key="3">
    <source>
        <dbReference type="Proteomes" id="UP000642809"/>
    </source>
</evidence>